<gene>
    <name evidence="3" type="ORF">MERR_LOCUS5736</name>
</gene>
<keyword evidence="4" id="KW-1185">Reference proteome</keyword>
<evidence type="ECO:0000313" key="3">
    <source>
        <dbReference type="EMBL" id="CAA7018501.1"/>
    </source>
</evidence>
<dbReference type="PRINTS" id="PR00348">
    <property type="entry name" value="UBIQUITIN"/>
</dbReference>
<dbReference type="FunFam" id="3.10.20.90:FF:000222">
    <property type="entry name" value="Polyubiquitin 5"/>
    <property type="match status" value="1"/>
</dbReference>
<dbReference type="GO" id="GO:0003729">
    <property type="term" value="F:mRNA binding"/>
    <property type="evidence" value="ECO:0007669"/>
    <property type="project" value="UniProtKB-ARBA"/>
</dbReference>
<accession>A0A6D2HSU6</accession>
<organism evidence="3 4">
    <name type="scientific">Microthlaspi erraticum</name>
    <dbReference type="NCBI Taxonomy" id="1685480"/>
    <lineage>
        <taxon>Eukaryota</taxon>
        <taxon>Viridiplantae</taxon>
        <taxon>Streptophyta</taxon>
        <taxon>Embryophyta</taxon>
        <taxon>Tracheophyta</taxon>
        <taxon>Spermatophyta</taxon>
        <taxon>Magnoliopsida</taxon>
        <taxon>eudicotyledons</taxon>
        <taxon>Gunneridae</taxon>
        <taxon>Pentapetalae</taxon>
        <taxon>rosids</taxon>
        <taxon>malvids</taxon>
        <taxon>Brassicales</taxon>
        <taxon>Brassicaceae</taxon>
        <taxon>Coluteocarpeae</taxon>
        <taxon>Microthlaspi</taxon>
    </lineage>
</organism>
<dbReference type="SMART" id="SM00213">
    <property type="entry name" value="UBQ"/>
    <property type="match status" value="1"/>
</dbReference>
<evidence type="ECO:0000313" key="4">
    <source>
        <dbReference type="Proteomes" id="UP000467841"/>
    </source>
</evidence>
<dbReference type="InterPro" id="IPR050158">
    <property type="entry name" value="Ubiquitin_ubiquitin-like"/>
</dbReference>
<dbReference type="EMBL" id="CACVBM020000388">
    <property type="protein sequence ID" value="CAA7018501.1"/>
    <property type="molecule type" value="Genomic_DNA"/>
</dbReference>
<sequence length="231" mass="25867">MHISIKNVDGKTKVSIEVDSSNKSIDLKINEDKTRSSQRGEQTAQISSKTLDGKMTTNIEVDSSKSIDLRIGQFMYVFYKNFAGKTRTLRMWSYDTVENVKAKIQEIEGIPPNEQRLIFGGKQLQDGHTLDDCNIQNESTLHLVMRKVPYACLGFNMYPTTAVLWDLNTCPVPADCEPGRVRAIIESALTKYFGGPRPVTVFAVCNLDHISPVLLKEISSSGILLRHTVSR</sequence>
<evidence type="ECO:0000259" key="2">
    <source>
        <dbReference type="PROSITE" id="PS50053"/>
    </source>
</evidence>
<evidence type="ECO:0000256" key="1">
    <source>
        <dbReference type="ARBA" id="ARBA00022499"/>
    </source>
</evidence>
<dbReference type="InterPro" id="IPR000626">
    <property type="entry name" value="Ubiquitin-like_dom"/>
</dbReference>
<dbReference type="InterPro" id="IPR019954">
    <property type="entry name" value="Ubiquitin_CS"/>
</dbReference>
<dbReference type="Pfam" id="PF00240">
    <property type="entry name" value="ubiquitin"/>
    <property type="match status" value="1"/>
</dbReference>
<dbReference type="PANTHER" id="PTHR10666">
    <property type="entry name" value="UBIQUITIN"/>
    <property type="match status" value="1"/>
</dbReference>
<dbReference type="Gene3D" id="3.10.20.90">
    <property type="entry name" value="Phosphatidylinositol 3-kinase Catalytic Subunit, Chain A, domain 1"/>
    <property type="match status" value="1"/>
</dbReference>
<proteinExistence type="predicted"/>
<dbReference type="AlphaFoldDB" id="A0A6D2HSU6"/>
<dbReference type="OrthoDB" id="428577at2759"/>
<protein>
    <recommendedName>
        <fullName evidence="2">Ubiquitin-like domain-containing protein</fullName>
    </recommendedName>
</protein>
<dbReference type="Proteomes" id="UP000467841">
    <property type="component" value="Unassembled WGS sequence"/>
</dbReference>
<dbReference type="PROSITE" id="PS50053">
    <property type="entry name" value="UBIQUITIN_2"/>
    <property type="match status" value="1"/>
</dbReference>
<dbReference type="InterPro" id="IPR029071">
    <property type="entry name" value="Ubiquitin-like_domsf"/>
</dbReference>
<dbReference type="PROSITE" id="PS00299">
    <property type="entry name" value="UBIQUITIN_1"/>
    <property type="match status" value="1"/>
</dbReference>
<name>A0A6D2HSU6_9BRAS</name>
<dbReference type="SUPFAM" id="SSF54236">
    <property type="entry name" value="Ubiquitin-like"/>
    <property type="match status" value="1"/>
</dbReference>
<reference evidence="3" key="1">
    <citation type="submission" date="2020-01" db="EMBL/GenBank/DDBJ databases">
        <authorList>
            <person name="Mishra B."/>
        </authorList>
    </citation>
    <scope>NUCLEOTIDE SEQUENCE [LARGE SCALE GENOMIC DNA]</scope>
</reference>
<comment type="caution">
    <text evidence="3">The sequence shown here is derived from an EMBL/GenBank/DDBJ whole genome shotgun (WGS) entry which is preliminary data.</text>
</comment>
<feature type="domain" description="Ubiquitin-like" evidence="2">
    <location>
        <begin position="75"/>
        <end position="147"/>
    </location>
</feature>
<dbReference type="CDD" id="cd10910">
    <property type="entry name" value="PIN_limkain_b1_N_like"/>
    <property type="match status" value="1"/>
</dbReference>
<keyword evidence="1" id="KW-1017">Isopeptide bond</keyword>
<dbReference type="InterPro" id="IPR019956">
    <property type="entry name" value="Ubiquitin_dom"/>
</dbReference>